<feature type="non-terminal residue" evidence="2">
    <location>
        <position position="1"/>
    </location>
</feature>
<organism evidence="2 3">
    <name type="scientific">Iphiclides podalirius</name>
    <name type="common">scarce swallowtail</name>
    <dbReference type="NCBI Taxonomy" id="110791"/>
    <lineage>
        <taxon>Eukaryota</taxon>
        <taxon>Metazoa</taxon>
        <taxon>Ecdysozoa</taxon>
        <taxon>Arthropoda</taxon>
        <taxon>Hexapoda</taxon>
        <taxon>Insecta</taxon>
        <taxon>Pterygota</taxon>
        <taxon>Neoptera</taxon>
        <taxon>Endopterygota</taxon>
        <taxon>Lepidoptera</taxon>
        <taxon>Glossata</taxon>
        <taxon>Ditrysia</taxon>
        <taxon>Papilionoidea</taxon>
        <taxon>Papilionidae</taxon>
        <taxon>Papilioninae</taxon>
        <taxon>Iphiclides</taxon>
    </lineage>
</organism>
<name>A0ABN8IYE6_9NEOP</name>
<evidence type="ECO:0000313" key="2">
    <source>
        <dbReference type="EMBL" id="CAH2068564.1"/>
    </source>
</evidence>
<feature type="compositionally biased region" description="Acidic residues" evidence="1">
    <location>
        <begin position="132"/>
        <end position="143"/>
    </location>
</feature>
<dbReference type="Proteomes" id="UP000837857">
    <property type="component" value="Chromosome 5"/>
</dbReference>
<feature type="region of interest" description="Disordered" evidence="1">
    <location>
        <begin position="123"/>
        <end position="143"/>
    </location>
</feature>
<proteinExistence type="predicted"/>
<protein>
    <submittedName>
        <fullName evidence="2">Uncharacterized protein</fullName>
    </submittedName>
</protein>
<accession>A0ABN8IYE6</accession>
<dbReference type="EMBL" id="OW152817">
    <property type="protein sequence ID" value="CAH2068564.1"/>
    <property type="molecule type" value="Genomic_DNA"/>
</dbReference>
<evidence type="ECO:0000256" key="1">
    <source>
        <dbReference type="SAM" id="MobiDB-lite"/>
    </source>
</evidence>
<gene>
    <name evidence="2" type="ORF">IPOD504_LOCUS14414</name>
</gene>
<reference evidence="2" key="1">
    <citation type="submission" date="2022-03" db="EMBL/GenBank/DDBJ databases">
        <authorList>
            <person name="Martin H S."/>
        </authorList>
    </citation>
    <scope>NUCLEOTIDE SEQUENCE</scope>
</reference>
<evidence type="ECO:0000313" key="3">
    <source>
        <dbReference type="Proteomes" id="UP000837857"/>
    </source>
</evidence>
<sequence>MITALFHKHTGQRDVSEYCRRRVLPSVFLGRHVKDANSHVLHFSRLELPYSCSISVRAESGSNIILVIQYVSDNSIKNSCTKDEYPLLVYEIGETFGGYWGPLPDSVMRQESNASQFYTLPATRPTTTTDISDGDDSYDESEDESATLKLTQQIKKITKGDYFEIEVPLVNISGNFSVGQLPSESVDDVLDILDGDKPREGVLYETSILPILQFSMVTAFDQFRGDFTTENLKFVTPDSRLFYRTKYRRTQFRVKNIEFANKRPSLKRRKFFTNILPYTVVPSTRSTEHVNDLSLPFTNLTIEHFTKPQEIIDKIINSLRRPSHVDKNHDASVQKILDLQNSSVYLLPKMSVAMNSTFIPQIRRTDRMQNIINFTTDLTSTKM</sequence>
<keyword evidence="3" id="KW-1185">Reference proteome</keyword>